<dbReference type="EMBL" id="GGEC01066416">
    <property type="protein sequence ID" value="MBX46900.1"/>
    <property type="molecule type" value="Transcribed_RNA"/>
</dbReference>
<protein>
    <submittedName>
        <fullName evidence="1">Uncharacterized protein</fullName>
    </submittedName>
</protein>
<organism evidence="1">
    <name type="scientific">Rhizophora mucronata</name>
    <name type="common">Asiatic mangrove</name>
    <dbReference type="NCBI Taxonomy" id="61149"/>
    <lineage>
        <taxon>Eukaryota</taxon>
        <taxon>Viridiplantae</taxon>
        <taxon>Streptophyta</taxon>
        <taxon>Embryophyta</taxon>
        <taxon>Tracheophyta</taxon>
        <taxon>Spermatophyta</taxon>
        <taxon>Magnoliopsida</taxon>
        <taxon>eudicotyledons</taxon>
        <taxon>Gunneridae</taxon>
        <taxon>Pentapetalae</taxon>
        <taxon>rosids</taxon>
        <taxon>fabids</taxon>
        <taxon>Malpighiales</taxon>
        <taxon>Rhizophoraceae</taxon>
        <taxon>Rhizophora</taxon>
    </lineage>
</organism>
<sequence length="11" mass="1311">MLLVVFIECFP</sequence>
<reference evidence="1" key="1">
    <citation type="submission" date="2018-02" db="EMBL/GenBank/DDBJ databases">
        <title>Rhizophora mucronata_Transcriptome.</title>
        <authorList>
            <person name="Meera S.P."/>
            <person name="Sreeshan A."/>
            <person name="Augustine A."/>
        </authorList>
    </citation>
    <scope>NUCLEOTIDE SEQUENCE</scope>
    <source>
        <tissue evidence="1">Leaf</tissue>
    </source>
</reference>
<accession>A0A2P2NWU7</accession>
<name>A0A2P2NWU7_RHIMU</name>
<evidence type="ECO:0000313" key="1">
    <source>
        <dbReference type="EMBL" id="MBX46900.1"/>
    </source>
</evidence>
<proteinExistence type="predicted"/>